<proteinExistence type="predicted"/>
<evidence type="ECO:0000313" key="2">
    <source>
        <dbReference type="Proteomes" id="UP001165960"/>
    </source>
</evidence>
<keyword evidence="2" id="KW-1185">Reference proteome</keyword>
<dbReference type="Proteomes" id="UP001165960">
    <property type="component" value="Unassembled WGS sequence"/>
</dbReference>
<protein>
    <submittedName>
        <fullName evidence="1">Uncharacterized protein</fullName>
    </submittedName>
</protein>
<evidence type="ECO:0000313" key="1">
    <source>
        <dbReference type="EMBL" id="KAJ9057224.1"/>
    </source>
</evidence>
<name>A0ACC2S4K3_9FUNG</name>
<organism evidence="1 2">
    <name type="scientific">Entomophthora muscae</name>
    <dbReference type="NCBI Taxonomy" id="34485"/>
    <lineage>
        <taxon>Eukaryota</taxon>
        <taxon>Fungi</taxon>
        <taxon>Fungi incertae sedis</taxon>
        <taxon>Zoopagomycota</taxon>
        <taxon>Entomophthoromycotina</taxon>
        <taxon>Entomophthoromycetes</taxon>
        <taxon>Entomophthorales</taxon>
        <taxon>Entomophthoraceae</taxon>
        <taxon>Entomophthora</taxon>
    </lineage>
</organism>
<dbReference type="EMBL" id="QTSX02005815">
    <property type="protein sequence ID" value="KAJ9057224.1"/>
    <property type="molecule type" value="Genomic_DNA"/>
</dbReference>
<accession>A0ACC2S4K3</accession>
<sequence length="104" mass="12323">MVSKVYQYYPVKHDRLSCSVCHYPYALDAPLSTLKKHLRVKHGFSIRHPPKQQDTFNYFVPKYTHKRIDIKSLLNPETPVGRGSVQYRPGFRPHNFTFVYSHPY</sequence>
<gene>
    <name evidence="1" type="ORF">DSO57_1024754</name>
</gene>
<reference evidence="1" key="1">
    <citation type="submission" date="2022-04" db="EMBL/GenBank/DDBJ databases">
        <title>Genome of the entomopathogenic fungus Entomophthora muscae.</title>
        <authorList>
            <person name="Elya C."/>
            <person name="Lovett B.R."/>
            <person name="Lee E."/>
            <person name="Macias A.M."/>
            <person name="Hajek A.E."/>
            <person name="De Bivort B.L."/>
            <person name="Kasson M.T."/>
            <person name="De Fine Licht H.H."/>
            <person name="Stajich J.E."/>
        </authorList>
    </citation>
    <scope>NUCLEOTIDE SEQUENCE</scope>
    <source>
        <strain evidence="1">Berkeley</strain>
    </source>
</reference>
<comment type="caution">
    <text evidence="1">The sequence shown here is derived from an EMBL/GenBank/DDBJ whole genome shotgun (WGS) entry which is preliminary data.</text>
</comment>